<dbReference type="Proteomes" id="UP000030686">
    <property type="component" value="Unassembled WGS sequence"/>
</dbReference>
<evidence type="ECO:0000313" key="1">
    <source>
        <dbReference type="EMBL" id="CDM29561.1"/>
    </source>
</evidence>
<sequence length="35" mass="4037">MNIGGHWRSSMDYSTAPGLEGYSIDPMTWKTWKTM</sequence>
<gene>
    <name evidence="1" type="ORF">PROQFM164_S01g003373</name>
</gene>
<dbReference type="AlphaFoldDB" id="W6Q0R8"/>
<evidence type="ECO:0000313" key="2">
    <source>
        <dbReference type="Proteomes" id="UP000030686"/>
    </source>
</evidence>
<proteinExistence type="predicted"/>
<name>W6Q0R8_PENRF</name>
<dbReference type="EMBL" id="HG792015">
    <property type="protein sequence ID" value="CDM29561.1"/>
    <property type="molecule type" value="Genomic_DNA"/>
</dbReference>
<organism evidence="1 2">
    <name type="scientific">Penicillium roqueforti (strain FM164)</name>
    <dbReference type="NCBI Taxonomy" id="1365484"/>
    <lineage>
        <taxon>Eukaryota</taxon>
        <taxon>Fungi</taxon>
        <taxon>Dikarya</taxon>
        <taxon>Ascomycota</taxon>
        <taxon>Pezizomycotina</taxon>
        <taxon>Eurotiomycetes</taxon>
        <taxon>Eurotiomycetidae</taxon>
        <taxon>Eurotiales</taxon>
        <taxon>Aspergillaceae</taxon>
        <taxon>Penicillium</taxon>
    </lineage>
</organism>
<keyword evidence="2" id="KW-1185">Reference proteome</keyword>
<accession>W6Q0R8</accession>
<reference evidence="1" key="1">
    <citation type="journal article" date="2014" name="Nat. Commun.">
        <title>Multiple recent horizontal transfers of a large genomic region in cheese making fungi.</title>
        <authorList>
            <person name="Cheeseman K."/>
            <person name="Ropars J."/>
            <person name="Renault P."/>
            <person name="Dupont J."/>
            <person name="Gouzy J."/>
            <person name="Branca A."/>
            <person name="Abraham A.L."/>
            <person name="Ceppi M."/>
            <person name="Conseiller E."/>
            <person name="Debuchy R."/>
            <person name="Malagnac F."/>
            <person name="Goarin A."/>
            <person name="Silar P."/>
            <person name="Lacoste S."/>
            <person name="Sallet E."/>
            <person name="Bensimon A."/>
            <person name="Giraud T."/>
            <person name="Brygoo Y."/>
        </authorList>
    </citation>
    <scope>NUCLEOTIDE SEQUENCE [LARGE SCALE GENOMIC DNA]</scope>
    <source>
        <strain evidence="1">FM164</strain>
    </source>
</reference>
<protein>
    <submittedName>
        <fullName evidence="1">Genomic scaffold, ProqFM164S01</fullName>
    </submittedName>
</protein>